<proteinExistence type="predicted"/>
<dbReference type="PROSITE" id="PS50234">
    <property type="entry name" value="VWFA"/>
    <property type="match status" value="1"/>
</dbReference>
<dbReference type="InParanoid" id="A0A545AXC7"/>
<evidence type="ECO:0000259" key="2">
    <source>
        <dbReference type="PROSITE" id="PS50234"/>
    </source>
</evidence>
<dbReference type="AlphaFoldDB" id="A0A545AXC7"/>
<keyword evidence="1" id="KW-0812">Transmembrane</keyword>
<dbReference type="SUPFAM" id="SSF53300">
    <property type="entry name" value="vWA-like"/>
    <property type="match status" value="1"/>
</dbReference>
<keyword evidence="1" id="KW-1133">Transmembrane helix</keyword>
<sequence length="661" mass="69790">MTTGRPGGPPPWRWMVAYLLAAFAIGGPAAATDPPNTRLLWTLLVVASLLGALAATDAMDRAVRRLVRLVRAIMSRNPDPRPRPPWWLRLPRPVRAIGLPAVVLVLALVIGVLAVPKAREGGYYLIRGCQPPPTLRVLTTPESLATTSALATEYERESAAAHHGCASADVYVYAADPAAARDALINGWTTESLQEVGPRPEVWMPDSTVDAGRVAELGRTAGASPVESARSIASTPIVLAAPAQAAPQADEPRTWAQLLRDADDARLPVVRPQPTRSTTGEVATELIYRSLSEDAEEYDATATRAVERQIGDALDRGRYTLGNADAVLCRHRDASQAGTAVVLTEQQLVRYNQGRPHGENCPSEDPVQADRQLVAVYPRDTAGLDHPLVRLRWPRTTERQRGATQAWSDWLGSEAGRRALVSIGLRPPVGGAGTTPLTEPLTPRWGVRPDAVFDRASPPSADVDAALDAYTAASRPARTLVLLDSSGSMATRAGPGTRFDAARSGVRSAFGTVGPRDQVGLWTFPADPGTTRPLLGIRAWRAGTAGPAADRALKKIRPADGTPLYRSIEAGLDALGRPAEGQVTTLIVITDGEDSDQGTPPDPRVLADRASAVGVRISVVALGDASCAGPALSVLTGGSGGDCENADSRTLGGALVDLLET</sequence>
<feature type="domain" description="VWFA" evidence="2">
    <location>
        <begin position="478"/>
        <end position="661"/>
    </location>
</feature>
<dbReference type="InterPro" id="IPR002035">
    <property type="entry name" value="VWF_A"/>
</dbReference>
<organism evidence="3 4">
    <name type="scientific">Cryptosporangium phraense</name>
    <dbReference type="NCBI Taxonomy" id="2593070"/>
    <lineage>
        <taxon>Bacteria</taxon>
        <taxon>Bacillati</taxon>
        <taxon>Actinomycetota</taxon>
        <taxon>Actinomycetes</taxon>
        <taxon>Cryptosporangiales</taxon>
        <taxon>Cryptosporangiaceae</taxon>
        <taxon>Cryptosporangium</taxon>
    </lineage>
</organism>
<accession>A0A545AXC7</accession>
<keyword evidence="4" id="KW-1185">Reference proteome</keyword>
<reference evidence="3 4" key="1">
    <citation type="submission" date="2019-07" db="EMBL/GenBank/DDBJ databases">
        <title>Cryptosporangium phraense sp. nov., isolated from plant litter.</title>
        <authorList>
            <person name="Suriyachadkun C."/>
        </authorList>
    </citation>
    <scope>NUCLEOTIDE SEQUENCE [LARGE SCALE GENOMIC DNA]</scope>
    <source>
        <strain evidence="3 4">A-T 5661</strain>
    </source>
</reference>
<evidence type="ECO:0000313" key="3">
    <source>
        <dbReference type="EMBL" id="TQS45986.1"/>
    </source>
</evidence>
<evidence type="ECO:0000256" key="1">
    <source>
        <dbReference type="SAM" id="Phobius"/>
    </source>
</evidence>
<protein>
    <submittedName>
        <fullName evidence="3">VWA domain-containing protein</fullName>
    </submittedName>
</protein>
<keyword evidence="1" id="KW-0472">Membrane</keyword>
<dbReference type="InterPro" id="IPR036465">
    <property type="entry name" value="vWFA_dom_sf"/>
</dbReference>
<dbReference type="SUPFAM" id="SSF53850">
    <property type="entry name" value="Periplasmic binding protein-like II"/>
    <property type="match status" value="1"/>
</dbReference>
<evidence type="ECO:0000313" key="4">
    <source>
        <dbReference type="Proteomes" id="UP000317982"/>
    </source>
</evidence>
<dbReference type="Pfam" id="PF13531">
    <property type="entry name" value="SBP_bac_11"/>
    <property type="match status" value="1"/>
</dbReference>
<dbReference type="Pfam" id="PF13519">
    <property type="entry name" value="VWA_2"/>
    <property type="match status" value="1"/>
</dbReference>
<dbReference type="Proteomes" id="UP000317982">
    <property type="component" value="Unassembled WGS sequence"/>
</dbReference>
<dbReference type="EMBL" id="VIRS01000003">
    <property type="protein sequence ID" value="TQS45986.1"/>
    <property type="molecule type" value="Genomic_DNA"/>
</dbReference>
<feature type="transmembrane region" description="Helical" evidence="1">
    <location>
        <begin position="96"/>
        <end position="115"/>
    </location>
</feature>
<name>A0A545AXC7_9ACTN</name>
<dbReference type="Gene3D" id="3.40.50.410">
    <property type="entry name" value="von Willebrand factor, type A domain"/>
    <property type="match status" value="1"/>
</dbReference>
<dbReference type="OrthoDB" id="491589at2"/>
<comment type="caution">
    <text evidence="3">The sequence shown here is derived from an EMBL/GenBank/DDBJ whole genome shotgun (WGS) entry which is preliminary data.</text>
</comment>
<dbReference type="RefSeq" id="WP_142703393.1">
    <property type="nucleotide sequence ID" value="NZ_VIRS01000003.1"/>
</dbReference>
<feature type="transmembrane region" description="Helical" evidence="1">
    <location>
        <begin position="41"/>
        <end position="59"/>
    </location>
</feature>
<gene>
    <name evidence="3" type="ORF">FL583_05695</name>
</gene>
<dbReference type="SMART" id="SM00327">
    <property type="entry name" value="VWA"/>
    <property type="match status" value="1"/>
</dbReference>